<proteinExistence type="predicted"/>
<reference evidence="2 3" key="1">
    <citation type="submission" date="2021-02" db="EMBL/GenBank/DDBJ databases">
        <title>De Novo genome assembly of isolated myxobacteria.</title>
        <authorList>
            <person name="Stevens D.C."/>
        </authorList>
    </citation>
    <scope>NUCLEOTIDE SEQUENCE [LARGE SCALE GENOMIC DNA]</scope>
    <source>
        <strain evidence="3">SCPEA02</strain>
    </source>
</reference>
<organism evidence="2 3">
    <name type="scientific">Pyxidicoccus parkwayensis</name>
    <dbReference type="NCBI Taxonomy" id="2813578"/>
    <lineage>
        <taxon>Bacteria</taxon>
        <taxon>Pseudomonadati</taxon>
        <taxon>Myxococcota</taxon>
        <taxon>Myxococcia</taxon>
        <taxon>Myxococcales</taxon>
        <taxon>Cystobacterineae</taxon>
        <taxon>Myxococcaceae</taxon>
        <taxon>Pyxidicoccus</taxon>
    </lineage>
</organism>
<dbReference type="RefSeq" id="WP_206722499.1">
    <property type="nucleotide sequence ID" value="NZ_CP071090.1"/>
</dbReference>
<keyword evidence="1" id="KW-0732">Signal</keyword>
<dbReference type="Proteomes" id="UP000662747">
    <property type="component" value="Chromosome"/>
</dbReference>
<evidence type="ECO:0000313" key="3">
    <source>
        <dbReference type="Proteomes" id="UP000662747"/>
    </source>
</evidence>
<evidence type="ECO:0000256" key="1">
    <source>
        <dbReference type="SAM" id="SignalP"/>
    </source>
</evidence>
<protein>
    <submittedName>
        <fullName evidence="2">Uncharacterized protein</fullName>
    </submittedName>
</protein>
<sequence length="205" mass="22093">MTRRPAVSVFRSLAVLALMAAPLTAAAQQVCDDNTRTAYQNAVNAGATDAELEAQFGACRGTVTQGVVATVTNFNIFYEKMNSCGLHPQQRRPACDVEIRQNGGYGAFPAGSNENVLFCFDCDLNGIFEYSVPGSVHVTNNISPQTPSWYHSVNAVAANTPATCAWGSGRTIRIRAILSWSAKPTSCASKPIWGNWIDFQARLDP</sequence>
<feature type="chain" id="PRO_5046877565" evidence="1">
    <location>
        <begin position="28"/>
        <end position="205"/>
    </location>
</feature>
<keyword evidence="3" id="KW-1185">Reference proteome</keyword>
<dbReference type="EMBL" id="CP071090">
    <property type="protein sequence ID" value="QSQ20919.1"/>
    <property type="molecule type" value="Genomic_DNA"/>
</dbReference>
<evidence type="ECO:0000313" key="2">
    <source>
        <dbReference type="EMBL" id="QSQ20919.1"/>
    </source>
</evidence>
<accession>A0ABX7NRF0</accession>
<feature type="signal peptide" evidence="1">
    <location>
        <begin position="1"/>
        <end position="27"/>
    </location>
</feature>
<gene>
    <name evidence="2" type="ORF">JY651_37725</name>
</gene>
<name>A0ABX7NRF0_9BACT</name>